<evidence type="ECO:0000256" key="1">
    <source>
        <dbReference type="ARBA" id="ARBA00001974"/>
    </source>
</evidence>
<dbReference type="InterPro" id="IPR046373">
    <property type="entry name" value="Acyl-CoA_Oxase/DH_mid-dom_sf"/>
</dbReference>
<evidence type="ECO:0000256" key="3">
    <source>
        <dbReference type="ARBA" id="ARBA00022630"/>
    </source>
</evidence>
<evidence type="ECO:0000313" key="8">
    <source>
        <dbReference type="EMBL" id="SIN99610.1"/>
    </source>
</evidence>
<feature type="domain" description="Acyl-CoA dehydrogenase/oxidase N-terminal" evidence="7">
    <location>
        <begin position="6"/>
        <end position="102"/>
    </location>
</feature>
<keyword evidence="3" id="KW-0285">Flavoprotein</keyword>
<gene>
    <name evidence="8" type="ORF">SAMN05444002_2016</name>
</gene>
<dbReference type="GO" id="GO:0003995">
    <property type="term" value="F:acyl-CoA dehydrogenase activity"/>
    <property type="evidence" value="ECO:0007669"/>
    <property type="project" value="TreeGrafter"/>
</dbReference>
<sequence>MNFEMTDDRRMLADSLGKLLSGRYGIEHRTRVAYAAPYHDPEGWEALAELGILYAFAPEEAGGMGGAGFDLLAVFEQLGAALCPEPLLGAAMAAPLLAAAGDDLEPLFSGAARYALAVDEPEAPWDPQAGTTEGGDRLTGRKTAIYGGQVATEFLVTARKAGRLALYAVKAEEAAVTPWGMIDGGGAAELMLDGTPARLLIEDAGEAVASALDRGRLALCAEAVGAMDWCYATTLDYLKSRKQFGREIGKFQALQHRMVEMKTAIEQARSITILAADRMDGRTTAMAKSLVGRVARKVSEEAIQLHGGIGMTWEYPLSHYAKRLVMLDAQLGDADFHTARVAATYA</sequence>
<dbReference type="RefSeq" id="WP_074256089.1">
    <property type="nucleotide sequence ID" value="NZ_FSRL01000001.1"/>
</dbReference>
<dbReference type="Pfam" id="PF00441">
    <property type="entry name" value="Acyl-CoA_dh_1"/>
    <property type="match status" value="1"/>
</dbReference>
<dbReference type="PANTHER" id="PTHR43884:SF20">
    <property type="entry name" value="ACYL-COA DEHYDROGENASE FADE28"/>
    <property type="match status" value="1"/>
</dbReference>
<comment type="cofactor">
    <cofactor evidence="1">
        <name>FAD</name>
        <dbReference type="ChEBI" id="CHEBI:57692"/>
    </cofactor>
</comment>
<proteinExistence type="inferred from homology"/>
<dbReference type="Pfam" id="PF02771">
    <property type="entry name" value="Acyl-CoA_dh_N"/>
    <property type="match status" value="1"/>
</dbReference>
<dbReference type="EMBL" id="FSRL01000001">
    <property type="protein sequence ID" value="SIN99610.1"/>
    <property type="molecule type" value="Genomic_DNA"/>
</dbReference>
<dbReference type="SUPFAM" id="SSF47203">
    <property type="entry name" value="Acyl-CoA dehydrogenase C-terminal domain-like"/>
    <property type="match status" value="1"/>
</dbReference>
<dbReference type="OrthoDB" id="7328575at2"/>
<dbReference type="AlphaFoldDB" id="A0A1N6FWP0"/>
<keyword evidence="4" id="KW-0274">FAD</keyword>
<dbReference type="Proteomes" id="UP000184932">
    <property type="component" value="Unassembled WGS sequence"/>
</dbReference>
<feature type="domain" description="Acyl-CoA dehydrogenase/oxidase C-terminal" evidence="6">
    <location>
        <begin position="207"/>
        <end position="342"/>
    </location>
</feature>
<reference evidence="9" key="1">
    <citation type="submission" date="2016-11" db="EMBL/GenBank/DDBJ databases">
        <authorList>
            <person name="Varghese N."/>
            <person name="Submissions S."/>
        </authorList>
    </citation>
    <scope>NUCLEOTIDE SEQUENCE [LARGE SCALE GENOMIC DNA]</scope>
    <source>
        <strain evidence="9">DSM 29440</strain>
    </source>
</reference>
<dbReference type="SUPFAM" id="SSF56645">
    <property type="entry name" value="Acyl-CoA dehydrogenase NM domain-like"/>
    <property type="match status" value="1"/>
</dbReference>
<evidence type="ECO:0000259" key="7">
    <source>
        <dbReference type="Pfam" id="PF02771"/>
    </source>
</evidence>
<dbReference type="CDD" id="cd00567">
    <property type="entry name" value="ACAD"/>
    <property type="match status" value="1"/>
</dbReference>
<dbReference type="STRING" id="1217970.SAMN05444002_2016"/>
<evidence type="ECO:0000256" key="2">
    <source>
        <dbReference type="ARBA" id="ARBA00009347"/>
    </source>
</evidence>
<organism evidence="8 9">
    <name type="scientific">Vannielia litorea</name>
    <dbReference type="NCBI Taxonomy" id="1217970"/>
    <lineage>
        <taxon>Bacteria</taxon>
        <taxon>Pseudomonadati</taxon>
        <taxon>Pseudomonadota</taxon>
        <taxon>Alphaproteobacteria</taxon>
        <taxon>Rhodobacterales</taxon>
        <taxon>Paracoccaceae</taxon>
        <taxon>Vannielia</taxon>
    </lineage>
</organism>
<keyword evidence="9" id="KW-1185">Reference proteome</keyword>
<comment type="similarity">
    <text evidence="2">Belongs to the acyl-CoA dehydrogenase family.</text>
</comment>
<evidence type="ECO:0000259" key="6">
    <source>
        <dbReference type="Pfam" id="PF00441"/>
    </source>
</evidence>
<name>A0A1N6FWP0_9RHOB</name>
<keyword evidence="5" id="KW-0560">Oxidoreductase</keyword>
<dbReference type="Gene3D" id="1.20.140.10">
    <property type="entry name" value="Butyryl-CoA Dehydrogenase, subunit A, domain 3"/>
    <property type="match status" value="1"/>
</dbReference>
<dbReference type="PANTHER" id="PTHR43884">
    <property type="entry name" value="ACYL-COA DEHYDROGENASE"/>
    <property type="match status" value="1"/>
</dbReference>
<evidence type="ECO:0000313" key="9">
    <source>
        <dbReference type="Proteomes" id="UP000184932"/>
    </source>
</evidence>
<dbReference type="GO" id="GO:0050660">
    <property type="term" value="F:flavin adenine dinucleotide binding"/>
    <property type="evidence" value="ECO:0007669"/>
    <property type="project" value="InterPro"/>
</dbReference>
<dbReference type="Gene3D" id="1.10.540.10">
    <property type="entry name" value="Acyl-CoA dehydrogenase/oxidase, N-terminal domain"/>
    <property type="match status" value="1"/>
</dbReference>
<dbReference type="Gene3D" id="2.40.110.10">
    <property type="entry name" value="Butyryl-CoA Dehydrogenase, subunit A, domain 2"/>
    <property type="match status" value="1"/>
</dbReference>
<dbReference type="InterPro" id="IPR036250">
    <property type="entry name" value="AcylCo_DH-like_C"/>
</dbReference>
<dbReference type="InterPro" id="IPR009075">
    <property type="entry name" value="AcylCo_DH/oxidase_C"/>
</dbReference>
<protein>
    <submittedName>
        <fullName evidence="8">Acyl-CoA dehydrogenase</fullName>
    </submittedName>
</protein>
<evidence type="ECO:0000256" key="4">
    <source>
        <dbReference type="ARBA" id="ARBA00022827"/>
    </source>
</evidence>
<dbReference type="InterPro" id="IPR009100">
    <property type="entry name" value="AcylCoA_DH/oxidase_NM_dom_sf"/>
</dbReference>
<evidence type="ECO:0000256" key="5">
    <source>
        <dbReference type="ARBA" id="ARBA00023002"/>
    </source>
</evidence>
<dbReference type="InterPro" id="IPR013786">
    <property type="entry name" value="AcylCoA_DH/ox_N"/>
</dbReference>
<accession>A0A1N6FWP0</accession>
<dbReference type="InterPro" id="IPR037069">
    <property type="entry name" value="AcylCoA_DH/ox_N_sf"/>
</dbReference>